<protein>
    <submittedName>
        <fullName evidence="3">DUF4350 domain-containing protein</fullName>
    </submittedName>
</protein>
<dbReference type="Proteomes" id="UP000639396">
    <property type="component" value="Unassembled WGS sequence"/>
</dbReference>
<evidence type="ECO:0000256" key="1">
    <source>
        <dbReference type="SAM" id="Phobius"/>
    </source>
</evidence>
<gene>
    <name evidence="3" type="ORF">IDH45_13675</name>
</gene>
<accession>A0A927CAA9</accession>
<keyword evidence="1" id="KW-0812">Transmembrane</keyword>
<keyword evidence="4" id="KW-1185">Reference proteome</keyword>
<dbReference type="Pfam" id="PF14258">
    <property type="entry name" value="DUF4350"/>
    <property type="match status" value="1"/>
</dbReference>
<feature type="transmembrane region" description="Helical" evidence="1">
    <location>
        <begin position="14"/>
        <end position="35"/>
    </location>
</feature>
<organism evidence="3 4">
    <name type="scientific">Paenibacillus oceani</name>
    <dbReference type="NCBI Taxonomy" id="2772510"/>
    <lineage>
        <taxon>Bacteria</taxon>
        <taxon>Bacillati</taxon>
        <taxon>Bacillota</taxon>
        <taxon>Bacilli</taxon>
        <taxon>Bacillales</taxon>
        <taxon>Paenibacillaceae</taxon>
        <taxon>Paenibacillus</taxon>
    </lineage>
</organism>
<proteinExistence type="predicted"/>
<dbReference type="AlphaFoldDB" id="A0A927CAA9"/>
<evidence type="ECO:0000313" key="3">
    <source>
        <dbReference type="EMBL" id="MBD2863037.1"/>
    </source>
</evidence>
<dbReference type="RefSeq" id="WP_190928474.1">
    <property type="nucleotide sequence ID" value="NZ_JACXJA010000016.1"/>
</dbReference>
<feature type="domain" description="DUF4350" evidence="2">
    <location>
        <begin position="47"/>
        <end position="225"/>
    </location>
</feature>
<sequence length="397" mass="44638">MLRANSGGGRLKPWSPLAAMAAAVVLFLAAGLFLVREKAPDQTPYVSFSADLDGTKATAEMIEGVAADVRQWRQPWTQLPEPVTIGVLAAIQPAAGGIDPKERDSVLQWVERGNHLLLFQQRPDEWAGMNGERLEKTADAADGAFPVKRLQPGSPAVEALADKPVTRYRLQGAEPSEQLLTDDFGTLAASRRYGEGTITIVLTPEWLRNDTIDRHGHFELVWPILRELSDGRTVWIDEYHHGITSKPGLLAVYPGWLLAVYAQLALAFLGWLWIRGKRFGPVHTPREWIVRRGDETLLAVSGWFRKRRLNGHLLREQEMYVRQRLQDRYGVRAQASISEWVETVRSRAGDRAASELQVILEQLERVSGSDSVPDREFLQTSGKIAEWIEKLDKERSR</sequence>
<dbReference type="InterPro" id="IPR025646">
    <property type="entry name" value="DUF4350"/>
</dbReference>
<comment type="caution">
    <text evidence="3">The sequence shown here is derived from an EMBL/GenBank/DDBJ whole genome shotgun (WGS) entry which is preliminary data.</text>
</comment>
<reference evidence="3" key="1">
    <citation type="submission" date="2020-09" db="EMBL/GenBank/DDBJ databases">
        <title>A novel bacterium of genus Paenibacillus, isolated from South China Sea.</title>
        <authorList>
            <person name="Huang H."/>
            <person name="Mo K."/>
            <person name="Hu Y."/>
        </authorList>
    </citation>
    <scope>NUCLEOTIDE SEQUENCE</scope>
    <source>
        <strain evidence="3">IB182363</strain>
    </source>
</reference>
<keyword evidence="1" id="KW-1133">Transmembrane helix</keyword>
<evidence type="ECO:0000259" key="2">
    <source>
        <dbReference type="Pfam" id="PF14258"/>
    </source>
</evidence>
<feature type="transmembrane region" description="Helical" evidence="1">
    <location>
        <begin position="250"/>
        <end position="274"/>
    </location>
</feature>
<keyword evidence="1" id="KW-0472">Membrane</keyword>
<evidence type="ECO:0000313" key="4">
    <source>
        <dbReference type="Proteomes" id="UP000639396"/>
    </source>
</evidence>
<dbReference type="EMBL" id="JACXJA010000016">
    <property type="protein sequence ID" value="MBD2863037.1"/>
    <property type="molecule type" value="Genomic_DNA"/>
</dbReference>
<name>A0A927CAA9_9BACL</name>